<dbReference type="Gene3D" id="2.30.30.40">
    <property type="entry name" value="SH3 Domains"/>
    <property type="match status" value="1"/>
</dbReference>
<dbReference type="SMART" id="SM00028">
    <property type="entry name" value="TPR"/>
    <property type="match status" value="2"/>
</dbReference>
<keyword evidence="1" id="KW-0677">Repeat</keyword>
<dbReference type="PROSITE" id="PS50005">
    <property type="entry name" value="TPR"/>
    <property type="match status" value="2"/>
</dbReference>
<accession>A0A4R8MD50</accession>
<dbReference type="PROSITE" id="PS50293">
    <property type="entry name" value="TPR_REGION"/>
    <property type="match status" value="1"/>
</dbReference>
<evidence type="ECO:0000313" key="9">
    <source>
        <dbReference type="EMBL" id="TDY62242.1"/>
    </source>
</evidence>
<dbReference type="EMBL" id="BBNQ01000001">
    <property type="protein sequence ID" value="GAL60736.1"/>
    <property type="molecule type" value="Genomic_DNA"/>
</dbReference>
<keyword evidence="4" id="KW-1133">Transmembrane helix</keyword>
<evidence type="ECO:0000313" key="7">
    <source>
        <dbReference type="EMBL" id="GAL60736.1"/>
    </source>
</evidence>
<dbReference type="PANTHER" id="PTHR44943">
    <property type="entry name" value="CELLULOSE SYNTHASE OPERON PROTEIN C"/>
    <property type="match status" value="1"/>
</dbReference>
<feature type="repeat" description="TPR" evidence="3">
    <location>
        <begin position="54"/>
        <end position="87"/>
    </location>
</feature>
<dbReference type="Pfam" id="PF00515">
    <property type="entry name" value="TPR_1"/>
    <property type="match status" value="1"/>
</dbReference>
<comment type="caution">
    <text evidence="7">The sequence shown here is derived from an EMBL/GenBank/DDBJ whole genome shotgun (WGS) entry which is preliminary data.</text>
</comment>
<dbReference type="Gene3D" id="1.25.40.10">
    <property type="entry name" value="Tetratricopeptide repeat domain"/>
    <property type="match status" value="1"/>
</dbReference>
<dbReference type="Proteomes" id="UP000029643">
    <property type="component" value="Unassembled WGS sequence"/>
</dbReference>
<feature type="transmembrane region" description="Helical" evidence="4">
    <location>
        <begin position="158"/>
        <end position="178"/>
    </location>
</feature>
<evidence type="ECO:0000313" key="8">
    <source>
        <dbReference type="EMBL" id="GAL78420.1"/>
    </source>
</evidence>
<dbReference type="EMBL" id="SORL01000008">
    <property type="protein sequence ID" value="TDY62242.1"/>
    <property type="molecule type" value="Genomic_DNA"/>
</dbReference>
<dbReference type="RefSeq" id="WP_042496039.1">
    <property type="nucleotide sequence ID" value="NZ_BBNQ01000001.1"/>
</dbReference>
<dbReference type="AlphaFoldDB" id="A0A090V7D3"/>
<evidence type="ECO:0000313" key="11">
    <source>
        <dbReference type="Proteomes" id="UP000294824"/>
    </source>
</evidence>
<reference evidence="7 10" key="1">
    <citation type="journal article" date="2014" name="Genome Announc.">
        <title>Draft Genome Sequences of Marine Flavobacterium Algibacter lectus Strains SS8 and NR4.</title>
        <authorList>
            <person name="Takatani N."/>
            <person name="Nakanishi M."/>
            <person name="Meirelles P."/>
            <person name="Mino S."/>
            <person name="Suda W."/>
            <person name="Oshima K."/>
            <person name="Hattori M."/>
            <person name="Ohkuma M."/>
            <person name="Hosokawa M."/>
            <person name="Miyashita K."/>
            <person name="Thompson F.L."/>
            <person name="Niwa A."/>
            <person name="Sawabe T."/>
            <person name="Sawabe T."/>
        </authorList>
    </citation>
    <scope>NUCLEOTIDE SEQUENCE [LARGE SCALE GENOMIC DNA]</scope>
    <source>
        <strain evidence="8">JCM 19274</strain>
        <strain evidence="7 10">JCM 19300</strain>
    </source>
</reference>
<proteinExistence type="predicted"/>
<name>A0A090V7D3_9FLAO</name>
<dbReference type="SMART" id="SM00287">
    <property type="entry name" value="SH3b"/>
    <property type="match status" value="1"/>
</dbReference>
<dbReference type="Pfam" id="PF08239">
    <property type="entry name" value="SH3_3"/>
    <property type="match status" value="1"/>
</dbReference>
<feature type="chain" id="PRO_5010408296" evidence="5">
    <location>
        <begin position="19"/>
        <end position="252"/>
    </location>
</feature>
<dbReference type="PANTHER" id="PTHR44943:SF8">
    <property type="entry name" value="TPR REPEAT-CONTAINING PROTEIN MJ0263"/>
    <property type="match status" value="1"/>
</dbReference>
<feature type="repeat" description="TPR" evidence="3">
    <location>
        <begin position="20"/>
        <end position="53"/>
    </location>
</feature>
<organism evidence="7 10">
    <name type="scientific">Algibacter lectus</name>
    <dbReference type="NCBI Taxonomy" id="221126"/>
    <lineage>
        <taxon>Bacteria</taxon>
        <taxon>Pseudomonadati</taxon>
        <taxon>Bacteroidota</taxon>
        <taxon>Flavobacteriia</taxon>
        <taxon>Flavobacteriales</taxon>
        <taxon>Flavobacteriaceae</taxon>
        <taxon>Algibacter</taxon>
    </lineage>
</organism>
<feature type="domain" description="SH3b" evidence="6">
    <location>
        <begin position="187"/>
        <end position="250"/>
    </location>
</feature>
<evidence type="ECO:0000256" key="2">
    <source>
        <dbReference type="ARBA" id="ARBA00022803"/>
    </source>
</evidence>
<dbReference type="SUPFAM" id="SSF48452">
    <property type="entry name" value="TPR-like"/>
    <property type="match status" value="1"/>
</dbReference>
<gene>
    <name evidence="9" type="ORF">DFQ06_2065</name>
    <name evidence="8" type="ORF">JCM19274_884</name>
    <name evidence="7" type="ORF">JCM19300_3674</name>
</gene>
<evidence type="ECO:0000259" key="6">
    <source>
        <dbReference type="PROSITE" id="PS51781"/>
    </source>
</evidence>
<keyword evidence="5" id="KW-0732">Signal</keyword>
<protein>
    <submittedName>
        <fullName evidence="7">BatE protein</fullName>
    </submittedName>
    <submittedName>
        <fullName evidence="9">Tetratricopeptide repeat protein</fullName>
    </submittedName>
</protein>
<dbReference type="InterPro" id="IPR019734">
    <property type="entry name" value="TPR_rpt"/>
</dbReference>
<dbReference type="Proteomes" id="UP000029644">
    <property type="component" value="Unassembled WGS sequence"/>
</dbReference>
<keyword evidence="11" id="KW-1185">Reference proteome</keyword>
<accession>A0A090V7D3</accession>
<feature type="signal peptide" evidence="5">
    <location>
        <begin position="1"/>
        <end position="18"/>
    </location>
</feature>
<dbReference type="InterPro" id="IPR051685">
    <property type="entry name" value="Ycf3/AcsC/BcsC/TPR_MFPF"/>
</dbReference>
<evidence type="ECO:0000256" key="4">
    <source>
        <dbReference type="SAM" id="Phobius"/>
    </source>
</evidence>
<dbReference type="OrthoDB" id="9776208at2"/>
<keyword evidence="4" id="KW-0812">Transmembrane</keyword>
<keyword evidence="2 3" id="KW-0802">TPR repeat</keyword>
<dbReference type="PROSITE" id="PS51781">
    <property type="entry name" value="SH3B"/>
    <property type="match status" value="1"/>
</dbReference>
<feature type="transmembrane region" description="Helical" evidence="4">
    <location>
        <begin position="128"/>
        <end position="151"/>
    </location>
</feature>
<dbReference type="Pfam" id="PF13174">
    <property type="entry name" value="TPR_6"/>
    <property type="match status" value="1"/>
</dbReference>
<dbReference type="STRING" id="221126.SAMN04489722_103265"/>
<evidence type="ECO:0000256" key="3">
    <source>
        <dbReference type="PROSITE-ProRule" id="PRU00339"/>
    </source>
</evidence>
<sequence length="252" mass="28624">MKKLLYILSFLFSLGLFAQSDALFKQGNALYNEGKYAEAIQKYDAILNTKKHSADLYYNLANAHYKLNNIAPSIFYYEKALQLAPKDKDIKNNLAFAKNMTVDAIGVVPEVGFSKLFKSITHSMSFDAWAKTAVVLVFLFVILFLIYYFAYTTVRKRLTFVGSTISLILLCVSLVFAFQKYALDKKDKPAIVFAQETQVKSEPNLRSEESFRLHEGTKVQVIDSVDNWRKIKLSDGKTGWLASEDIKTLTAF</sequence>
<evidence type="ECO:0000256" key="5">
    <source>
        <dbReference type="SAM" id="SignalP"/>
    </source>
</evidence>
<dbReference type="EMBL" id="BBNU01000003">
    <property type="protein sequence ID" value="GAL78420.1"/>
    <property type="molecule type" value="Genomic_DNA"/>
</dbReference>
<evidence type="ECO:0000256" key="1">
    <source>
        <dbReference type="ARBA" id="ARBA00022737"/>
    </source>
</evidence>
<dbReference type="InterPro" id="IPR011990">
    <property type="entry name" value="TPR-like_helical_dom_sf"/>
</dbReference>
<evidence type="ECO:0000313" key="10">
    <source>
        <dbReference type="Proteomes" id="UP000029644"/>
    </source>
</evidence>
<dbReference type="InterPro" id="IPR003646">
    <property type="entry name" value="SH3-like_bac-type"/>
</dbReference>
<keyword evidence="4" id="KW-0472">Membrane</keyword>
<dbReference type="Proteomes" id="UP000294824">
    <property type="component" value="Unassembled WGS sequence"/>
</dbReference>
<reference evidence="9 11" key="2">
    <citation type="submission" date="2019-03" db="EMBL/GenBank/DDBJ databases">
        <title>Genomic Encyclopedia of Type Strains, Phase III (KMG-III): the genomes of soil and plant-associated and newly described type strains.</title>
        <authorList>
            <person name="Whitman W."/>
        </authorList>
    </citation>
    <scope>NUCLEOTIDE SEQUENCE [LARGE SCALE GENOMIC DNA]</scope>
    <source>
        <strain evidence="9 11">CECT 8301</strain>
    </source>
</reference>